<dbReference type="STRING" id="1090322.MettiDRAFT_0762"/>
<dbReference type="EMBL" id="AZAJ01000001">
    <property type="protein sequence ID" value="ETA67342.1"/>
    <property type="molecule type" value="Genomic_DNA"/>
</dbReference>
<evidence type="ECO:0000313" key="1">
    <source>
        <dbReference type="EMBL" id="ETA67342.1"/>
    </source>
</evidence>
<dbReference type="OrthoDB" id="136015at2157"/>
<gene>
    <name evidence="1" type="ORF">MettiDRAFT_0762</name>
</gene>
<dbReference type="Proteomes" id="UP000019483">
    <property type="component" value="Unassembled WGS sequence"/>
</dbReference>
<protein>
    <submittedName>
        <fullName evidence="1">Uncharacterized protein</fullName>
    </submittedName>
</protein>
<accession>W9DUI4</accession>
<dbReference type="AlphaFoldDB" id="W9DUI4"/>
<evidence type="ECO:0000313" key="2">
    <source>
        <dbReference type="Proteomes" id="UP000019483"/>
    </source>
</evidence>
<sequence length="110" mass="12396">MNKAVYIDVSLMKTMKERSSISLDTKLLQWLDSMIDEKKIFASRSHGIEFSLKLLSTLSPENIMLLSLKGDTKPIFLSPNVLQKLDSIKESNGFDSREDAIKFVLATSDV</sequence>
<proteinExistence type="predicted"/>
<comment type="caution">
    <text evidence="1">The sequence shown here is derived from an EMBL/GenBank/DDBJ whole genome shotgun (WGS) entry which is preliminary data.</text>
</comment>
<name>W9DUI4_METTI</name>
<reference evidence="1 2" key="1">
    <citation type="submission" date="2013-08" db="EMBL/GenBank/DDBJ databases">
        <authorList>
            <consortium name="DOE Joint Genome Institute"/>
            <person name="Eisen J."/>
            <person name="Huntemann M."/>
            <person name="Han J."/>
            <person name="Chen A."/>
            <person name="Kyrpides N."/>
            <person name="Mavromatis K."/>
            <person name="Markowitz V."/>
            <person name="Palaniappan K."/>
            <person name="Ivanova N."/>
            <person name="Schaumberg A."/>
            <person name="Pati A."/>
            <person name="Liolios K."/>
            <person name="Nordberg H.P."/>
            <person name="Cantor M.N."/>
            <person name="Hua S.X."/>
            <person name="Woyke T."/>
        </authorList>
    </citation>
    <scope>NUCLEOTIDE SEQUENCE [LARGE SCALE GENOMIC DNA]</scope>
    <source>
        <strain evidence="1 2">DSM 2278</strain>
    </source>
</reference>
<keyword evidence="2" id="KW-1185">Reference proteome</keyword>
<organism evidence="1 2">
    <name type="scientific">Methanolobus tindarius DSM 2278</name>
    <dbReference type="NCBI Taxonomy" id="1090322"/>
    <lineage>
        <taxon>Archaea</taxon>
        <taxon>Methanobacteriati</taxon>
        <taxon>Methanobacteriota</taxon>
        <taxon>Stenosarchaea group</taxon>
        <taxon>Methanomicrobia</taxon>
        <taxon>Methanosarcinales</taxon>
        <taxon>Methanosarcinaceae</taxon>
        <taxon>Methanolobus</taxon>
    </lineage>
</organism>
<dbReference type="RefSeq" id="WP_023844478.1">
    <property type="nucleotide sequence ID" value="NZ_AZAJ01000001.1"/>
</dbReference>